<dbReference type="PANTHER" id="PTHR11839:SF31">
    <property type="entry name" value="ADP-RIBOSE PYROPHOSPHATASE"/>
    <property type="match status" value="1"/>
</dbReference>
<dbReference type="PANTHER" id="PTHR11839">
    <property type="entry name" value="UDP/ADP-SUGAR PYROPHOSPHATASE"/>
    <property type="match status" value="1"/>
</dbReference>
<keyword evidence="1 3" id="KW-0378">Hydrolase</keyword>
<protein>
    <submittedName>
        <fullName evidence="3">NUDIX hydrolase</fullName>
    </submittedName>
</protein>
<evidence type="ECO:0000256" key="1">
    <source>
        <dbReference type="ARBA" id="ARBA00022801"/>
    </source>
</evidence>
<keyword evidence="4" id="KW-1185">Reference proteome</keyword>
<organism evidence="3 4">
    <name type="scientific">Nanchangia anserum</name>
    <dbReference type="NCBI Taxonomy" id="2692125"/>
    <lineage>
        <taxon>Bacteria</taxon>
        <taxon>Bacillati</taxon>
        <taxon>Actinomycetota</taxon>
        <taxon>Actinomycetes</taxon>
        <taxon>Actinomycetales</taxon>
        <taxon>Actinomycetaceae</taxon>
        <taxon>Nanchangia</taxon>
    </lineage>
</organism>
<name>A0A8I0KMW4_9ACTO</name>
<dbReference type="GO" id="GO:0016787">
    <property type="term" value="F:hydrolase activity"/>
    <property type="evidence" value="ECO:0007669"/>
    <property type="project" value="UniProtKB-KW"/>
</dbReference>
<evidence type="ECO:0000259" key="2">
    <source>
        <dbReference type="PROSITE" id="PS51462"/>
    </source>
</evidence>
<dbReference type="SUPFAM" id="SSF55811">
    <property type="entry name" value="Nudix"/>
    <property type="match status" value="1"/>
</dbReference>
<dbReference type="Gene3D" id="3.90.79.10">
    <property type="entry name" value="Nucleoside Triphosphate Pyrophosphohydrolase"/>
    <property type="match status" value="1"/>
</dbReference>
<dbReference type="GO" id="GO:0005829">
    <property type="term" value="C:cytosol"/>
    <property type="evidence" value="ECO:0007669"/>
    <property type="project" value="TreeGrafter"/>
</dbReference>
<evidence type="ECO:0000313" key="3">
    <source>
        <dbReference type="EMBL" id="MBD3688641.1"/>
    </source>
</evidence>
<gene>
    <name evidence="3" type="ORF">H8R10_00060</name>
</gene>
<reference evidence="3 4" key="1">
    <citation type="submission" date="2020-08" db="EMBL/GenBank/DDBJ databases">
        <title>Winkia gen. nov., sp. nov., isolated from faeces of the Anser albifrons in China.</title>
        <authorList>
            <person name="Liu Q."/>
        </authorList>
    </citation>
    <scope>NUCLEOTIDE SEQUENCE [LARGE SCALE GENOMIC DNA]</scope>
    <source>
        <strain evidence="3 4">C62</strain>
    </source>
</reference>
<evidence type="ECO:0000313" key="4">
    <source>
        <dbReference type="Proteomes" id="UP000627538"/>
    </source>
</evidence>
<sequence>MIRDTVQDAEVKKSATIYRGAVFSFRSDEISLDDTAEPLTRDYIHHPGAVAIVALAEGENGPEICLVNQYRHPVGMRLWEVPAGLTDVPDESLVKAAQRELAEEAGLGARRWDTLADFYTSPGCTSEALRIFLARDLYETAAEGFVREGEEADMECRFVPLAEVIEAILSGHVHNPSLLVGVLTTAHAITSGFVGLRPADAPWQADRAMPGDAV</sequence>
<dbReference type="CDD" id="cd24158">
    <property type="entry name" value="NUDIX_ADPRase_Rv1700"/>
    <property type="match status" value="1"/>
</dbReference>
<proteinExistence type="predicted"/>
<dbReference type="GO" id="GO:0019693">
    <property type="term" value="P:ribose phosphate metabolic process"/>
    <property type="evidence" value="ECO:0007669"/>
    <property type="project" value="TreeGrafter"/>
</dbReference>
<comment type="caution">
    <text evidence="3">The sequence shown here is derived from an EMBL/GenBank/DDBJ whole genome shotgun (WGS) entry which is preliminary data.</text>
</comment>
<dbReference type="AlphaFoldDB" id="A0A8I0KMW4"/>
<dbReference type="GO" id="GO:0006753">
    <property type="term" value="P:nucleoside phosphate metabolic process"/>
    <property type="evidence" value="ECO:0007669"/>
    <property type="project" value="TreeGrafter"/>
</dbReference>
<dbReference type="InterPro" id="IPR000086">
    <property type="entry name" value="NUDIX_hydrolase_dom"/>
</dbReference>
<dbReference type="Pfam" id="PF00293">
    <property type="entry name" value="NUDIX"/>
    <property type="match status" value="1"/>
</dbReference>
<accession>A0A8I0KMW4</accession>
<dbReference type="EMBL" id="JACRUO010000001">
    <property type="protein sequence ID" value="MBD3688641.1"/>
    <property type="molecule type" value="Genomic_DNA"/>
</dbReference>
<dbReference type="PROSITE" id="PS51462">
    <property type="entry name" value="NUDIX"/>
    <property type="match status" value="1"/>
</dbReference>
<dbReference type="InterPro" id="IPR015797">
    <property type="entry name" value="NUDIX_hydrolase-like_dom_sf"/>
</dbReference>
<dbReference type="Proteomes" id="UP000627538">
    <property type="component" value="Unassembled WGS sequence"/>
</dbReference>
<feature type="domain" description="Nudix hydrolase" evidence="2">
    <location>
        <begin position="45"/>
        <end position="182"/>
    </location>
</feature>
<dbReference type="RefSeq" id="WP_191070756.1">
    <property type="nucleotide sequence ID" value="NZ_CP060506.1"/>
</dbReference>